<gene>
    <name evidence="3" type="ORF">LIER_38567</name>
</gene>
<dbReference type="EMBL" id="BAABME010019673">
    <property type="protein sequence ID" value="GAA0157997.1"/>
    <property type="molecule type" value="Genomic_DNA"/>
</dbReference>
<dbReference type="AlphaFoldDB" id="A0AAV3Q477"/>
<evidence type="ECO:0000259" key="2">
    <source>
        <dbReference type="Pfam" id="PF14244"/>
    </source>
</evidence>
<proteinExistence type="predicted"/>
<sequence length="317" mass="35842">MVDHDGKIEPTSPYFLGSGDQPDNLINHVLLQKDNYSSWSRAITIALKARRKFVFVDGTINKSIEARKLLNWEMVNSMLISWITCLILRKFNPYGTILGNASLWLMVRVSNTSGKKSRLVVKQRGCLWMIITTNSLVFVVNWHVSRRPTIAHVISTGHDNFSCFKFHGYPPWWEERRQGKSGCTSSAPAAPAGRGRGVEPIRGESVTDLKPDQVRVLMNMISNQQSDSMTGRLCLQGGLTLLRVFYVPQFTCNLISVAQLIDDSSCYVRFTNELCLIQDQHSVNRIGTGERKGGLYYYRRIPAVCAVTVSRFSQFEL</sequence>
<dbReference type="PANTHER" id="PTHR37610">
    <property type="entry name" value="CCHC-TYPE DOMAIN-CONTAINING PROTEIN"/>
    <property type="match status" value="1"/>
</dbReference>
<dbReference type="Pfam" id="PF14244">
    <property type="entry name" value="Retrotran_gag_3"/>
    <property type="match status" value="1"/>
</dbReference>
<accession>A0AAV3Q477</accession>
<reference evidence="3 4" key="1">
    <citation type="submission" date="2024-01" db="EMBL/GenBank/DDBJ databases">
        <title>The complete chloroplast genome sequence of Lithospermum erythrorhizon: insights into the phylogenetic relationship among Boraginaceae species and the maternal lineages of purple gromwells.</title>
        <authorList>
            <person name="Okada T."/>
            <person name="Watanabe K."/>
        </authorList>
    </citation>
    <scope>NUCLEOTIDE SEQUENCE [LARGE SCALE GENOMIC DNA]</scope>
</reference>
<feature type="domain" description="Retrotransposon Copia-like N-terminal" evidence="2">
    <location>
        <begin position="26"/>
        <end position="62"/>
    </location>
</feature>
<comment type="caution">
    <text evidence="3">The sequence shown here is derived from an EMBL/GenBank/DDBJ whole genome shotgun (WGS) entry which is preliminary data.</text>
</comment>
<dbReference type="InterPro" id="IPR029472">
    <property type="entry name" value="Copia-like_N"/>
</dbReference>
<evidence type="ECO:0000256" key="1">
    <source>
        <dbReference type="SAM" id="MobiDB-lite"/>
    </source>
</evidence>
<protein>
    <recommendedName>
        <fullName evidence="2">Retrotransposon Copia-like N-terminal domain-containing protein</fullName>
    </recommendedName>
</protein>
<dbReference type="Proteomes" id="UP001454036">
    <property type="component" value="Unassembled WGS sequence"/>
</dbReference>
<name>A0AAV3Q477_LITER</name>
<dbReference type="PANTHER" id="PTHR37610:SF101">
    <property type="entry name" value="(RAPE) HYPOTHETICAL PROTEIN"/>
    <property type="match status" value="1"/>
</dbReference>
<evidence type="ECO:0000313" key="4">
    <source>
        <dbReference type="Proteomes" id="UP001454036"/>
    </source>
</evidence>
<evidence type="ECO:0000313" key="3">
    <source>
        <dbReference type="EMBL" id="GAA0157997.1"/>
    </source>
</evidence>
<keyword evidence="4" id="KW-1185">Reference proteome</keyword>
<feature type="region of interest" description="Disordered" evidence="1">
    <location>
        <begin position="180"/>
        <end position="204"/>
    </location>
</feature>
<organism evidence="3 4">
    <name type="scientific">Lithospermum erythrorhizon</name>
    <name type="common">Purple gromwell</name>
    <name type="synonym">Lithospermum officinale var. erythrorhizon</name>
    <dbReference type="NCBI Taxonomy" id="34254"/>
    <lineage>
        <taxon>Eukaryota</taxon>
        <taxon>Viridiplantae</taxon>
        <taxon>Streptophyta</taxon>
        <taxon>Embryophyta</taxon>
        <taxon>Tracheophyta</taxon>
        <taxon>Spermatophyta</taxon>
        <taxon>Magnoliopsida</taxon>
        <taxon>eudicotyledons</taxon>
        <taxon>Gunneridae</taxon>
        <taxon>Pentapetalae</taxon>
        <taxon>asterids</taxon>
        <taxon>lamiids</taxon>
        <taxon>Boraginales</taxon>
        <taxon>Boraginaceae</taxon>
        <taxon>Boraginoideae</taxon>
        <taxon>Lithospermeae</taxon>
        <taxon>Lithospermum</taxon>
    </lineage>
</organism>